<dbReference type="PROSITE" id="PS50004">
    <property type="entry name" value="C2"/>
    <property type="match status" value="1"/>
</dbReference>
<dbReference type="GO" id="GO:0071277">
    <property type="term" value="P:cellular response to calcium ion"/>
    <property type="evidence" value="ECO:0007669"/>
    <property type="project" value="TreeGrafter"/>
</dbReference>
<name>A0A401Q2J7_SCYTO</name>
<accession>A0A401Q2J7</accession>
<dbReference type="Gene3D" id="2.60.40.150">
    <property type="entry name" value="C2 domain"/>
    <property type="match status" value="1"/>
</dbReference>
<sequence length="167" mass="19544">MINWFMLFEFSGPGVIAEEISGNNGYVELAFCAKKLDDKDLFSKSDPFLEIYRINDDESEQLVYRTEVIKNNLNPVWDPFKVSLSSLCSCDEKKQLKCLIWDYDTRGKHDYIGEFYTTFEQMRKAMGENKIHWDCVNPKYKAKKRHYKNSGTVILKDCKAVQLPESQ</sequence>
<comment type="caution">
    <text evidence="2">The sequence shown here is derived from an EMBL/GenBank/DDBJ whole genome shotgun (WGS) entry which is preliminary data.</text>
</comment>
<dbReference type="AlphaFoldDB" id="A0A401Q2J7"/>
<dbReference type="SMART" id="SM00239">
    <property type="entry name" value="C2"/>
    <property type="match status" value="1"/>
</dbReference>
<dbReference type="CDD" id="cd04047">
    <property type="entry name" value="C2B_Copine"/>
    <property type="match status" value="1"/>
</dbReference>
<dbReference type="GO" id="GO:0005886">
    <property type="term" value="C:plasma membrane"/>
    <property type="evidence" value="ECO:0007669"/>
    <property type="project" value="TreeGrafter"/>
</dbReference>
<dbReference type="InterPro" id="IPR045052">
    <property type="entry name" value="Copine"/>
</dbReference>
<evidence type="ECO:0000313" key="3">
    <source>
        <dbReference type="Proteomes" id="UP000288216"/>
    </source>
</evidence>
<dbReference type="OMA" id="VDSEHTF"/>
<evidence type="ECO:0000259" key="1">
    <source>
        <dbReference type="PROSITE" id="PS50004"/>
    </source>
</evidence>
<dbReference type="GO" id="GO:0005544">
    <property type="term" value="F:calcium-dependent phospholipid binding"/>
    <property type="evidence" value="ECO:0007669"/>
    <property type="project" value="InterPro"/>
</dbReference>
<organism evidence="2 3">
    <name type="scientific">Scyliorhinus torazame</name>
    <name type="common">Cloudy catshark</name>
    <name type="synonym">Catulus torazame</name>
    <dbReference type="NCBI Taxonomy" id="75743"/>
    <lineage>
        <taxon>Eukaryota</taxon>
        <taxon>Metazoa</taxon>
        <taxon>Chordata</taxon>
        <taxon>Craniata</taxon>
        <taxon>Vertebrata</taxon>
        <taxon>Chondrichthyes</taxon>
        <taxon>Elasmobranchii</taxon>
        <taxon>Galeomorphii</taxon>
        <taxon>Galeoidea</taxon>
        <taxon>Carcharhiniformes</taxon>
        <taxon>Scyliorhinidae</taxon>
        <taxon>Scyliorhinus</taxon>
    </lineage>
</organism>
<keyword evidence="3" id="KW-1185">Reference proteome</keyword>
<dbReference type="OrthoDB" id="5855668at2759"/>
<dbReference type="SUPFAM" id="SSF49562">
    <property type="entry name" value="C2 domain (Calcium/lipid-binding domain, CaLB)"/>
    <property type="match status" value="1"/>
</dbReference>
<dbReference type="STRING" id="75743.A0A401Q2J7"/>
<dbReference type="EMBL" id="BFAA01012039">
    <property type="protein sequence ID" value="GCB79612.1"/>
    <property type="molecule type" value="Genomic_DNA"/>
</dbReference>
<dbReference type="PANTHER" id="PTHR10857:SF6">
    <property type="entry name" value="COPINE-7"/>
    <property type="match status" value="1"/>
</dbReference>
<proteinExistence type="predicted"/>
<dbReference type="InterPro" id="IPR000008">
    <property type="entry name" value="C2_dom"/>
</dbReference>
<dbReference type="InterPro" id="IPR035892">
    <property type="entry name" value="C2_domain_sf"/>
</dbReference>
<dbReference type="Pfam" id="PF00168">
    <property type="entry name" value="C2"/>
    <property type="match status" value="1"/>
</dbReference>
<dbReference type="FunFam" id="2.60.40.150:FF:000132">
    <property type="entry name" value="Copine 7"/>
    <property type="match status" value="1"/>
</dbReference>
<gene>
    <name evidence="2" type="ORF">scyTo_0017921</name>
</gene>
<reference evidence="2 3" key="1">
    <citation type="journal article" date="2018" name="Nat. Ecol. Evol.">
        <title>Shark genomes provide insights into elasmobranch evolution and the origin of vertebrates.</title>
        <authorList>
            <person name="Hara Y"/>
            <person name="Yamaguchi K"/>
            <person name="Onimaru K"/>
            <person name="Kadota M"/>
            <person name="Koyanagi M"/>
            <person name="Keeley SD"/>
            <person name="Tatsumi K"/>
            <person name="Tanaka K"/>
            <person name="Motone F"/>
            <person name="Kageyama Y"/>
            <person name="Nozu R"/>
            <person name="Adachi N"/>
            <person name="Nishimura O"/>
            <person name="Nakagawa R"/>
            <person name="Tanegashima C"/>
            <person name="Kiyatake I"/>
            <person name="Matsumoto R"/>
            <person name="Murakumo K"/>
            <person name="Nishida K"/>
            <person name="Terakita A"/>
            <person name="Kuratani S"/>
            <person name="Sato K"/>
            <person name="Hyodo S Kuraku.S."/>
        </authorList>
    </citation>
    <scope>NUCLEOTIDE SEQUENCE [LARGE SCALE GENOMIC DNA]</scope>
</reference>
<evidence type="ECO:0000313" key="2">
    <source>
        <dbReference type="EMBL" id="GCB79612.1"/>
    </source>
</evidence>
<dbReference type="Proteomes" id="UP000288216">
    <property type="component" value="Unassembled WGS sequence"/>
</dbReference>
<protein>
    <recommendedName>
        <fullName evidence="1">C2 domain-containing protein</fullName>
    </recommendedName>
</protein>
<dbReference type="PANTHER" id="PTHR10857">
    <property type="entry name" value="COPINE"/>
    <property type="match status" value="1"/>
</dbReference>
<feature type="domain" description="C2" evidence="1">
    <location>
        <begin position="12"/>
        <end position="132"/>
    </location>
</feature>
<dbReference type="InterPro" id="IPR037768">
    <property type="entry name" value="C2B_Copine"/>
</dbReference>